<dbReference type="AlphaFoldDB" id="A0AAI8VUJ7"/>
<organism evidence="2 3">
    <name type="scientific">Anthostomella pinea</name>
    <dbReference type="NCBI Taxonomy" id="933095"/>
    <lineage>
        <taxon>Eukaryota</taxon>
        <taxon>Fungi</taxon>
        <taxon>Dikarya</taxon>
        <taxon>Ascomycota</taxon>
        <taxon>Pezizomycotina</taxon>
        <taxon>Sordariomycetes</taxon>
        <taxon>Xylariomycetidae</taxon>
        <taxon>Xylariales</taxon>
        <taxon>Xylariaceae</taxon>
        <taxon>Anthostomella</taxon>
    </lineage>
</organism>
<dbReference type="EMBL" id="CAUWAG010000018">
    <property type="protein sequence ID" value="CAJ2510693.1"/>
    <property type="molecule type" value="Genomic_DNA"/>
</dbReference>
<feature type="region of interest" description="Disordered" evidence="1">
    <location>
        <begin position="134"/>
        <end position="155"/>
    </location>
</feature>
<gene>
    <name evidence="2" type="ORF">KHLLAP_LOCUS11161</name>
</gene>
<comment type="caution">
    <text evidence="2">The sequence shown here is derived from an EMBL/GenBank/DDBJ whole genome shotgun (WGS) entry which is preliminary data.</text>
</comment>
<feature type="compositionally biased region" description="Polar residues" evidence="1">
    <location>
        <begin position="19"/>
        <end position="28"/>
    </location>
</feature>
<reference evidence="2" key="1">
    <citation type="submission" date="2023-10" db="EMBL/GenBank/DDBJ databases">
        <authorList>
            <person name="Hackl T."/>
        </authorList>
    </citation>
    <scope>NUCLEOTIDE SEQUENCE</scope>
</reference>
<name>A0AAI8VUJ7_9PEZI</name>
<sequence>MDGTKPIRTAGPTVGVRSPLSNRSNLNVSRRWDHKDSSESQPSTHDSLYDAAPVSPPTSDCAKSPYQTPFPRPSPSPETSPEASPSRLVDLNSESPLSRLETPFLYGYGTELAPIIEQRSSIATLRTGSLSTSDLSSLMHGAPPSAADSTTPLRQHHNLRRQRSFSLDDLTLPAMNGKTRIRIPSKRQGEPRLSSLIYSKPAVEVTDVHAYPQKPVYPAHKAPRTPPSFAEWIVEQQRQQQSSGADELAQTSVSYDMGMPAFRGPRSGHGNLSAHPFMRREGEGGHRVTPGPADAPPSSGVPETSTDRVGDGQDGGARLRRGRARGRDQDLAQHPTDVWTCKTCQRPRNDWWSLSSSIAGHGPGARRGKDWCTRCAIRRFCRVWCCKIK</sequence>
<evidence type="ECO:0000313" key="2">
    <source>
        <dbReference type="EMBL" id="CAJ2510693.1"/>
    </source>
</evidence>
<keyword evidence="3" id="KW-1185">Reference proteome</keyword>
<protein>
    <submittedName>
        <fullName evidence="2">Uu.00g063180.m01.CDS01</fullName>
    </submittedName>
</protein>
<accession>A0AAI8VUJ7</accession>
<proteinExistence type="predicted"/>
<evidence type="ECO:0000256" key="1">
    <source>
        <dbReference type="SAM" id="MobiDB-lite"/>
    </source>
</evidence>
<feature type="compositionally biased region" description="Pro residues" evidence="1">
    <location>
        <begin position="68"/>
        <end position="78"/>
    </location>
</feature>
<evidence type="ECO:0000313" key="3">
    <source>
        <dbReference type="Proteomes" id="UP001295740"/>
    </source>
</evidence>
<feature type="region of interest" description="Disordered" evidence="1">
    <location>
        <begin position="263"/>
        <end position="330"/>
    </location>
</feature>
<feature type="region of interest" description="Disordered" evidence="1">
    <location>
        <begin position="1"/>
        <end position="95"/>
    </location>
</feature>
<dbReference type="Proteomes" id="UP001295740">
    <property type="component" value="Unassembled WGS sequence"/>
</dbReference>